<comment type="caution">
    <text evidence="1">The sequence shown here is derived from an EMBL/GenBank/DDBJ whole genome shotgun (WGS) entry which is preliminary data.</text>
</comment>
<protein>
    <submittedName>
        <fullName evidence="1">Uncharacterized protein</fullName>
    </submittedName>
</protein>
<reference evidence="1" key="1">
    <citation type="submission" date="2021-10" db="EMBL/GenBank/DDBJ databases">
        <title>Melipona bicolor Genome sequencing and assembly.</title>
        <authorList>
            <person name="Araujo N.S."/>
            <person name="Arias M.C."/>
        </authorList>
    </citation>
    <scope>NUCLEOTIDE SEQUENCE</scope>
    <source>
        <strain evidence="1">USP_2M_L1-L4_2017</strain>
        <tissue evidence="1">Whole body</tissue>
    </source>
</reference>
<organism evidence="1 2">
    <name type="scientific">Melipona bicolor</name>
    <dbReference type="NCBI Taxonomy" id="60889"/>
    <lineage>
        <taxon>Eukaryota</taxon>
        <taxon>Metazoa</taxon>
        <taxon>Ecdysozoa</taxon>
        <taxon>Arthropoda</taxon>
        <taxon>Hexapoda</taxon>
        <taxon>Insecta</taxon>
        <taxon>Pterygota</taxon>
        <taxon>Neoptera</taxon>
        <taxon>Endopterygota</taxon>
        <taxon>Hymenoptera</taxon>
        <taxon>Apocrita</taxon>
        <taxon>Aculeata</taxon>
        <taxon>Apoidea</taxon>
        <taxon>Anthophila</taxon>
        <taxon>Apidae</taxon>
        <taxon>Melipona</taxon>
    </lineage>
</organism>
<dbReference type="EMBL" id="JAHYIQ010000031">
    <property type="protein sequence ID" value="KAK1120507.1"/>
    <property type="molecule type" value="Genomic_DNA"/>
</dbReference>
<name>A0AA40FKJ1_9HYME</name>
<sequence>MFQEIDNVVGGNITGTMTTVEARLSNACGRIERDVYRRLCYACIAPVTFEFVPADFDLCQPFPLCAHTTFSWDNGGNLLTEESIAPRHQRAPRLLGRYRNRRKKEQSSSRNDVMAEPDKKSILRFTLFIRQALGNGSISQAIITVVPWQGIS</sequence>
<evidence type="ECO:0000313" key="1">
    <source>
        <dbReference type="EMBL" id="KAK1120507.1"/>
    </source>
</evidence>
<dbReference type="Proteomes" id="UP001177670">
    <property type="component" value="Unassembled WGS sequence"/>
</dbReference>
<proteinExistence type="predicted"/>
<keyword evidence="2" id="KW-1185">Reference proteome</keyword>
<dbReference type="AlphaFoldDB" id="A0AA40FKJ1"/>
<gene>
    <name evidence="1" type="ORF">K0M31_012486</name>
</gene>
<evidence type="ECO:0000313" key="2">
    <source>
        <dbReference type="Proteomes" id="UP001177670"/>
    </source>
</evidence>
<accession>A0AA40FKJ1</accession>